<dbReference type="GO" id="GO:0043771">
    <property type="term" value="F:cytidine kinase activity"/>
    <property type="evidence" value="ECO:0007669"/>
    <property type="project" value="RHEA"/>
</dbReference>
<evidence type="ECO:0000256" key="14">
    <source>
        <dbReference type="ARBA" id="ARBA00047436"/>
    </source>
</evidence>
<dbReference type="OrthoDB" id="9777642at2"/>
<dbReference type="GO" id="GO:0044211">
    <property type="term" value="P:CTP salvage"/>
    <property type="evidence" value="ECO:0007669"/>
    <property type="project" value="UniProtKB-UniRule"/>
</dbReference>
<feature type="binding site" evidence="16">
    <location>
        <begin position="16"/>
        <end position="23"/>
    </location>
    <ligand>
        <name>ATP</name>
        <dbReference type="ChEBI" id="CHEBI:30616"/>
    </ligand>
</feature>
<dbReference type="NCBIfam" id="NF004018">
    <property type="entry name" value="PRK05480.1"/>
    <property type="match status" value="1"/>
</dbReference>
<dbReference type="SUPFAM" id="SSF52540">
    <property type="entry name" value="P-loop containing nucleoside triphosphate hydrolases"/>
    <property type="match status" value="1"/>
</dbReference>
<comment type="pathway">
    <text evidence="3 16 17">Pyrimidine metabolism; CTP biosynthesis via salvage pathway; CTP from cytidine: step 1/3.</text>
</comment>
<organism evidence="19 20">
    <name type="scientific">Oenococcus kitaharae DSM 17330</name>
    <dbReference type="NCBI Taxonomy" id="1045004"/>
    <lineage>
        <taxon>Bacteria</taxon>
        <taxon>Bacillati</taxon>
        <taxon>Bacillota</taxon>
        <taxon>Bacilli</taxon>
        <taxon>Lactobacillales</taxon>
        <taxon>Lactobacillaceae</taxon>
        <taxon>Oenococcus</taxon>
    </lineage>
</organism>
<dbReference type="NCBIfam" id="TIGR00235">
    <property type="entry name" value="udk"/>
    <property type="match status" value="1"/>
</dbReference>
<dbReference type="EC" id="2.7.1.48" evidence="5 16"/>
<dbReference type="GO" id="GO:0005524">
    <property type="term" value="F:ATP binding"/>
    <property type="evidence" value="ECO:0007669"/>
    <property type="project" value="UniProtKB-UniRule"/>
</dbReference>
<dbReference type="PANTHER" id="PTHR10285">
    <property type="entry name" value="URIDINE KINASE"/>
    <property type="match status" value="1"/>
</dbReference>
<sequence length="211" mass="24290">MQTSKKNKVTIIGISGGSGSGKTSIAQDIYEHLKDQSVAIIPQDAFYNDQKDMTMAERKSVNYDHPDAFDMDSLYEDLLKLKQNQAIDLPIYDYENYTRSAKTLPMQAARVIIVEGVLLFVDERIRNLLDIKIFVDTDDDIRFIRRLKRDMIERGRSTESVINQYLKTVKPMYHQFVEPTKRYADVIIPEGKSNRIGIDLLINQIKSVLPN</sequence>
<dbReference type="PATRIC" id="fig|1045004.4.peg.1387"/>
<dbReference type="GO" id="GO:0005737">
    <property type="term" value="C:cytoplasm"/>
    <property type="evidence" value="ECO:0007669"/>
    <property type="project" value="UniProtKB-SubCell"/>
</dbReference>
<evidence type="ECO:0000256" key="2">
    <source>
        <dbReference type="ARBA" id="ARBA00004690"/>
    </source>
</evidence>
<evidence type="ECO:0000256" key="12">
    <source>
        <dbReference type="ARBA" id="ARBA00030641"/>
    </source>
</evidence>
<keyword evidence="8 16" id="KW-0808">Transferase</keyword>
<keyword evidence="20" id="KW-1185">Reference proteome</keyword>
<evidence type="ECO:0000313" key="20">
    <source>
        <dbReference type="Proteomes" id="UP000004959"/>
    </source>
</evidence>
<evidence type="ECO:0000256" key="3">
    <source>
        <dbReference type="ARBA" id="ARBA00004784"/>
    </source>
</evidence>
<protein>
    <recommendedName>
        <fullName evidence="6 16">Uridine kinase</fullName>
        <ecNumber evidence="5 16">2.7.1.48</ecNumber>
    </recommendedName>
    <alternativeName>
        <fullName evidence="12 16">Cytidine monophosphokinase</fullName>
    </alternativeName>
    <alternativeName>
        <fullName evidence="13 16">Uridine monophosphokinase</fullName>
    </alternativeName>
</protein>
<evidence type="ECO:0000256" key="17">
    <source>
        <dbReference type="RuleBase" id="RU003825"/>
    </source>
</evidence>
<dbReference type="InterPro" id="IPR027417">
    <property type="entry name" value="P-loop_NTPase"/>
</dbReference>
<dbReference type="Pfam" id="PF00485">
    <property type="entry name" value="PRK"/>
    <property type="match status" value="1"/>
</dbReference>
<accession>G9WFX2</accession>
<evidence type="ECO:0000256" key="7">
    <source>
        <dbReference type="ARBA" id="ARBA00022490"/>
    </source>
</evidence>
<keyword evidence="9 16" id="KW-0547">Nucleotide-binding</keyword>
<dbReference type="CDD" id="cd02023">
    <property type="entry name" value="UMPK"/>
    <property type="match status" value="1"/>
</dbReference>
<evidence type="ECO:0000256" key="13">
    <source>
        <dbReference type="ARBA" id="ARBA00031452"/>
    </source>
</evidence>
<evidence type="ECO:0000256" key="4">
    <source>
        <dbReference type="ARBA" id="ARBA00005408"/>
    </source>
</evidence>
<dbReference type="Proteomes" id="UP000004959">
    <property type="component" value="Chromosome"/>
</dbReference>
<evidence type="ECO:0000256" key="6">
    <source>
        <dbReference type="ARBA" id="ARBA00021478"/>
    </source>
</evidence>
<evidence type="ECO:0000259" key="18">
    <source>
        <dbReference type="Pfam" id="PF00485"/>
    </source>
</evidence>
<comment type="catalytic activity">
    <reaction evidence="15 16 17">
        <text>uridine + ATP = UMP + ADP + H(+)</text>
        <dbReference type="Rhea" id="RHEA:16825"/>
        <dbReference type="ChEBI" id="CHEBI:15378"/>
        <dbReference type="ChEBI" id="CHEBI:16704"/>
        <dbReference type="ChEBI" id="CHEBI:30616"/>
        <dbReference type="ChEBI" id="CHEBI:57865"/>
        <dbReference type="ChEBI" id="CHEBI:456216"/>
        <dbReference type="EC" id="2.7.1.48"/>
    </reaction>
</comment>
<evidence type="ECO:0000256" key="15">
    <source>
        <dbReference type="ARBA" id="ARBA00048909"/>
    </source>
</evidence>
<dbReference type="InterPro" id="IPR026008">
    <property type="entry name" value="Uridine_kinase"/>
</dbReference>
<comment type="subcellular location">
    <subcellularLocation>
        <location evidence="1 16 17">Cytoplasm</location>
    </subcellularLocation>
</comment>
<evidence type="ECO:0000256" key="16">
    <source>
        <dbReference type="HAMAP-Rule" id="MF_00551"/>
    </source>
</evidence>
<dbReference type="InterPro" id="IPR000764">
    <property type="entry name" value="Uridine_kinase-like"/>
</dbReference>
<reference evidence="19 20" key="1">
    <citation type="journal article" date="2012" name="PLoS ONE">
        <title>Functional divergence in the genus oenococcus as predicted by genome sequencing of the newly-described species, Oenococcus kitaharae.</title>
        <authorList>
            <person name="Borneman A.R."/>
            <person name="McCarthy J.M."/>
            <person name="Chambers P.J."/>
            <person name="Bartowsky E.J."/>
        </authorList>
    </citation>
    <scope>NUCLEOTIDE SEQUENCE [LARGE SCALE GENOMIC DNA]</scope>
    <source>
        <strain evidence="20">DSM17330</strain>
    </source>
</reference>
<dbReference type="RefSeq" id="WP_007746447.1">
    <property type="nucleotide sequence ID" value="NZ_CM001398.1"/>
</dbReference>
<keyword evidence="10 16" id="KW-0418">Kinase</keyword>
<keyword evidence="11 16" id="KW-0067">ATP-binding</keyword>
<dbReference type="FunFam" id="3.40.50.300:FF:000339">
    <property type="entry name" value="Uridine kinase"/>
    <property type="match status" value="1"/>
</dbReference>
<dbReference type="InterPro" id="IPR006083">
    <property type="entry name" value="PRK/URK"/>
</dbReference>
<dbReference type="AlphaFoldDB" id="G9WFX2"/>
<dbReference type="EMBL" id="AFVZ01000001">
    <property type="protein sequence ID" value="EHN59495.1"/>
    <property type="molecule type" value="Genomic_DNA"/>
</dbReference>
<evidence type="ECO:0000256" key="9">
    <source>
        <dbReference type="ARBA" id="ARBA00022741"/>
    </source>
</evidence>
<comment type="pathway">
    <text evidence="2 16 17">Pyrimidine metabolism; UMP biosynthesis via salvage pathway; UMP from uridine: step 1/1.</text>
</comment>
<comment type="caution">
    <text evidence="19">The sequence shown here is derived from an EMBL/GenBank/DDBJ whole genome shotgun (WGS) entry which is preliminary data.</text>
</comment>
<dbReference type="Gene3D" id="3.40.50.300">
    <property type="entry name" value="P-loop containing nucleotide triphosphate hydrolases"/>
    <property type="match status" value="1"/>
</dbReference>
<dbReference type="eggNOG" id="COG0572">
    <property type="taxonomic scope" value="Bacteria"/>
</dbReference>
<name>G9WFX2_9LACO</name>
<gene>
    <name evidence="16" type="primary">udk</name>
    <name evidence="19" type="ORF">OKIT_1412</name>
</gene>
<comment type="catalytic activity">
    <reaction evidence="14 17">
        <text>cytidine + ATP = CMP + ADP + H(+)</text>
        <dbReference type="Rhea" id="RHEA:24674"/>
        <dbReference type="ChEBI" id="CHEBI:15378"/>
        <dbReference type="ChEBI" id="CHEBI:17562"/>
        <dbReference type="ChEBI" id="CHEBI:30616"/>
        <dbReference type="ChEBI" id="CHEBI:60377"/>
        <dbReference type="ChEBI" id="CHEBI:456216"/>
        <dbReference type="EC" id="2.7.1.48"/>
    </reaction>
</comment>
<comment type="similarity">
    <text evidence="4 16 17">Belongs to the uridine kinase family.</text>
</comment>
<dbReference type="UniPathway" id="UPA00574">
    <property type="reaction ID" value="UER00637"/>
</dbReference>
<dbReference type="STRING" id="336988.NT96_00710"/>
<dbReference type="HOGENOM" id="CLU_021278_1_2_9"/>
<dbReference type="GO" id="GO:0044206">
    <property type="term" value="P:UMP salvage"/>
    <property type="evidence" value="ECO:0007669"/>
    <property type="project" value="UniProtKB-UniRule"/>
</dbReference>
<evidence type="ECO:0000313" key="19">
    <source>
        <dbReference type="EMBL" id="EHN59495.1"/>
    </source>
</evidence>
<proteinExistence type="inferred from homology"/>
<evidence type="ECO:0000256" key="1">
    <source>
        <dbReference type="ARBA" id="ARBA00004496"/>
    </source>
</evidence>
<evidence type="ECO:0000256" key="10">
    <source>
        <dbReference type="ARBA" id="ARBA00022777"/>
    </source>
</evidence>
<dbReference type="HAMAP" id="MF_00551">
    <property type="entry name" value="Uridine_kinase"/>
    <property type="match status" value="1"/>
</dbReference>
<feature type="domain" description="Phosphoribulokinase/uridine kinase" evidence="18">
    <location>
        <begin position="11"/>
        <end position="196"/>
    </location>
</feature>
<dbReference type="PRINTS" id="PR00988">
    <property type="entry name" value="URIDINKINASE"/>
</dbReference>
<keyword evidence="7 16" id="KW-0963">Cytoplasm</keyword>
<evidence type="ECO:0000256" key="8">
    <source>
        <dbReference type="ARBA" id="ARBA00022679"/>
    </source>
</evidence>
<dbReference type="UniPathway" id="UPA00579">
    <property type="reaction ID" value="UER00640"/>
</dbReference>
<evidence type="ECO:0000256" key="5">
    <source>
        <dbReference type="ARBA" id="ARBA00012137"/>
    </source>
</evidence>
<evidence type="ECO:0000256" key="11">
    <source>
        <dbReference type="ARBA" id="ARBA00022840"/>
    </source>
</evidence>
<dbReference type="GO" id="GO:0004849">
    <property type="term" value="F:uridine kinase activity"/>
    <property type="evidence" value="ECO:0007669"/>
    <property type="project" value="UniProtKB-UniRule"/>
</dbReference>